<dbReference type="SUPFAM" id="SSF51445">
    <property type="entry name" value="(Trans)glycosidases"/>
    <property type="match status" value="1"/>
</dbReference>
<reference evidence="6" key="1">
    <citation type="submission" date="2021-01" db="EMBL/GenBank/DDBJ databases">
        <authorList>
            <person name="Corre E."/>
            <person name="Pelletier E."/>
            <person name="Niang G."/>
            <person name="Scheremetjew M."/>
            <person name="Finn R."/>
            <person name="Kale V."/>
            <person name="Holt S."/>
            <person name="Cochrane G."/>
            <person name="Meng A."/>
            <person name="Brown T."/>
            <person name="Cohen L."/>
        </authorList>
    </citation>
    <scope>NUCLEOTIDE SEQUENCE</scope>
</reference>
<dbReference type="GO" id="GO:0005975">
    <property type="term" value="P:carbohydrate metabolic process"/>
    <property type="evidence" value="ECO:0007669"/>
    <property type="project" value="InterPro"/>
</dbReference>
<dbReference type="SMART" id="SM00642">
    <property type="entry name" value="Aamy"/>
    <property type="match status" value="1"/>
</dbReference>
<dbReference type="Gene3D" id="2.60.40.10">
    <property type="entry name" value="Immunoglobulins"/>
    <property type="match status" value="1"/>
</dbReference>
<sequence>MSLSSGLLACGNDVFRLWAPDATCVWWARDGCAEGMVPMKPSATQRGTWEVRARLEEGQSYAFLVQWVQELCIRGQSLVAMLDAPLKEDIEAAKAAALQSGATGAAVDEAEDALGDAEMLAEVVDLSCFVAEAAGVILKLTVRNVEVLGVEAHSADARWDSVHFQRTSEPQSHGEQDGERDVWVANALQCESEDCDVRVLVTRRDWRIDPRSLAVAFDPCTQPLPLSGVSREPSRNLRALGGGDARVRSILRPLPQKAAPFRRRSDAELIFYELHLGSFTPGGTLQAAAAKLPYISDLGVSALSLMPVHQDSLRLKGRSAWGYDPLSLFAVDTWLGSCEDLVAFVEQAHGCGLAVVLDFVANHFAGPVEKILGPRFFHAEKTPWGPRPNFEVEEVRRYILEAVELFCGAFGFDGVRIDSTKSMRKHRDGAPDPAGALLLGQITHLCRSRGWLAVAEDLEDGDGVLQMGGLGFHLQWDMAHFCHIYPTLVNPDDRFRDLEQVAEALRGLAPARGHPQRGRVIFTENHDTAPSDRYGRIPLAVYNGKAFMCVGEYASGDAFQRAATTDGTPPCGIALDGVEGDHFSQRRTALGLVLLFTSPGVPMLLQGQETFECQPFTWPTGPPIVWERVTASEGPSAHVRALVKRLTALRLGPRGTAAWPFRGDGLHVFHAHEGALAYLRWADVDSRDVDDAGSALALTVMNFTCQHFPQYELGVPPSDSWRVIFCTENDKERGSRLPVVRGIARHGFPSTLVVELCAYSAVVLLRCQ</sequence>
<dbReference type="Pfam" id="PF02806">
    <property type="entry name" value="Alpha-amylase_C"/>
    <property type="match status" value="1"/>
</dbReference>
<evidence type="ECO:0000256" key="1">
    <source>
        <dbReference type="ARBA" id="ARBA00000826"/>
    </source>
</evidence>
<feature type="domain" description="Glycosyl hydrolase family 13 catalytic" evidence="5">
    <location>
        <begin position="273"/>
        <end position="650"/>
    </location>
</feature>
<evidence type="ECO:0000256" key="2">
    <source>
        <dbReference type="ARBA" id="ARBA00009000"/>
    </source>
</evidence>
<dbReference type="PANTHER" id="PTHR43651:SF11">
    <property type="entry name" value="MALTO-OLIGOSYLTREHALOSE TREHALOHYDROLASE"/>
    <property type="match status" value="1"/>
</dbReference>
<accession>A0A7S1FCG5</accession>
<gene>
    <name evidence="6" type="ORF">NSCI0253_LOCUS31452</name>
</gene>
<dbReference type="AlphaFoldDB" id="A0A7S1FCG5"/>
<dbReference type="InterPro" id="IPR013783">
    <property type="entry name" value="Ig-like_fold"/>
</dbReference>
<name>A0A7S1FCG5_NOCSC</name>
<dbReference type="InterPro" id="IPR013780">
    <property type="entry name" value="Glyco_hydro_b"/>
</dbReference>
<dbReference type="InterPro" id="IPR006047">
    <property type="entry name" value="GH13_cat_dom"/>
</dbReference>
<dbReference type="PANTHER" id="PTHR43651">
    <property type="entry name" value="1,4-ALPHA-GLUCAN-BRANCHING ENZYME"/>
    <property type="match status" value="1"/>
</dbReference>
<organism evidence="6">
    <name type="scientific">Noctiluca scintillans</name>
    <name type="common">Sea sparkle</name>
    <name type="synonym">Red tide dinoflagellate</name>
    <dbReference type="NCBI Taxonomy" id="2966"/>
    <lineage>
        <taxon>Eukaryota</taxon>
        <taxon>Sar</taxon>
        <taxon>Alveolata</taxon>
        <taxon>Dinophyceae</taxon>
        <taxon>Noctilucales</taxon>
        <taxon>Noctilucaceae</taxon>
        <taxon>Noctiluca</taxon>
    </lineage>
</organism>
<evidence type="ECO:0000313" key="6">
    <source>
        <dbReference type="EMBL" id="CAD8857100.1"/>
    </source>
</evidence>
<dbReference type="SUPFAM" id="SSF51011">
    <property type="entry name" value="Glycosyl hydrolase domain"/>
    <property type="match status" value="1"/>
</dbReference>
<comment type="catalytic activity">
    <reaction evidence="1">
        <text>Transfers a segment of a (1-&gt;4)-alpha-D-glucan chain to a primary hydroxy group in a similar glucan chain.</text>
        <dbReference type="EC" id="2.4.1.18"/>
    </reaction>
</comment>
<dbReference type="EMBL" id="HBFQ01044370">
    <property type="protein sequence ID" value="CAD8857100.1"/>
    <property type="molecule type" value="Transcribed_RNA"/>
</dbReference>
<dbReference type="InterPro" id="IPR006048">
    <property type="entry name" value="A-amylase/branching_C"/>
</dbReference>
<dbReference type="GO" id="GO:0003844">
    <property type="term" value="F:1,4-alpha-glucan branching enzyme activity"/>
    <property type="evidence" value="ECO:0007669"/>
    <property type="project" value="UniProtKB-EC"/>
</dbReference>
<evidence type="ECO:0000259" key="5">
    <source>
        <dbReference type="SMART" id="SM00642"/>
    </source>
</evidence>
<evidence type="ECO:0000256" key="3">
    <source>
        <dbReference type="ARBA" id="ARBA00012541"/>
    </source>
</evidence>
<dbReference type="Pfam" id="PF00128">
    <property type="entry name" value="Alpha-amylase"/>
    <property type="match status" value="1"/>
</dbReference>
<dbReference type="Gene3D" id="3.20.20.80">
    <property type="entry name" value="Glycosidases"/>
    <property type="match status" value="1"/>
</dbReference>
<comment type="similarity">
    <text evidence="2">Belongs to the glycosyl hydrolase 13 family. GlgB subfamily.</text>
</comment>
<dbReference type="Gene3D" id="2.60.40.1180">
    <property type="entry name" value="Golgi alpha-mannosidase II"/>
    <property type="match status" value="1"/>
</dbReference>
<dbReference type="EC" id="2.4.1.18" evidence="3"/>
<keyword evidence="4" id="KW-0808">Transferase</keyword>
<dbReference type="GO" id="GO:0043169">
    <property type="term" value="F:cation binding"/>
    <property type="evidence" value="ECO:0007669"/>
    <property type="project" value="InterPro"/>
</dbReference>
<proteinExistence type="inferred from homology"/>
<dbReference type="InterPro" id="IPR017853">
    <property type="entry name" value="GH"/>
</dbReference>
<protein>
    <recommendedName>
        <fullName evidence="3">1,4-alpha-glucan branching enzyme</fullName>
        <ecNumber evidence="3">2.4.1.18</ecNumber>
    </recommendedName>
</protein>
<evidence type="ECO:0000256" key="4">
    <source>
        <dbReference type="ARBA" id="ARBA00022679"/>
    </source>
</evidence>